<evidence type="ECO:0000313" key="11">
    <source>
        <dbReference type="Proteomes" id="UP000053664"/>
    </source>
</evidence>
<accession>A0A061H722</accession>
<dbReference type="GeneID" id="19318198"/>
<feature type="compositionally biased region" description="Basic and acidic residues" evidence="8">
    <location>
        <begin position="220"/>
        <end position="257"/>
    </location>
</feature>
<feature type="domain" description="UTP23 sensor motif region" evidence="9">
    <location>
        <begin position="200"/>
        <end position="218"/>
    </location>
</feature>
<reference evidence="10 11" key="1">
    <citation type="journal article" date="2013" name="Plant Cell">
        <title>The transition from a phytopathogenic smut ancestor to an anamorphic biocontrol agent deciphered by comparative whole-genome analysis.</title>
        <authorList>
            <person name="Lefebvre F."/>
            <person name="Joly D.L."/>
            <person name="Labbe C."/>
            <person name="Teichmann B."/>
            <person name="Linning R."/>
            <person name="Belzile F."/>
            <person name="Bakkeren G."/>
            <person name="Belanger R.R."/>
        </authorList>
    </citation>
    <scope>NUCLEOTIDE SEQUENCE [LARGE SCALE GENOMIC DNA]</scope>
    <source>
        <strain evidence="10 11">PF-1</strain>
    </source>
</reference>
<feature type="compositionally biased region" description="Low complexity" evidence="8">
    <location>
        <begin position="326"/>
        <end position="338"/>
    </location>
</feature>
<dbReference type="GO" id="GO:0032040">
    <property type="term" value="C:small-subunit processome"/>
    <property type="evidence" value="ECO:0007669"/>
    <property type="project" value="InterPro"/>
</dbReference>
<keyword evidence="2" id="KW-0690">Ribosome biogenesis</keyword>
<feature type="compositionally biased region" description="Basic and acidic residues" evidence="8">
    <location>
        <begin position="283"/>
        <end position="293"/>
    </location>
</feature>
<dbReference type="KEGG" id="pfp:PFL1_04091"/>
<dbReference type="CDD" id="cd09865">
    <property type="entry name" value="PIN_ScUtp23p-like"/>
    <property type="match status" value="1"/>
</dbReference>
<keyword evidence="4" id="KW-0539">Nucleus</keyword>
<sequence length="338" mass="37309">MRQKRTKIYRKLMHQFQLHFGFREPYQMLIDETFAQSLVRLKTQNPSQQFANVLCGKVKPMITQCCMVALYKLGKEHQPTVNLAKEWERRKCNHREAIEPHECIKSVVGEANKHRYVLASDNQPLRAKLRNNVPGLPMVHFTQAVMVLEPMSNLSRSKVEQIEDVKLSGHAPPSDPSATPATNIIGADTTSPGESSEPPQKKRKGPKAPNPLSVKKAKREKLTPEEKLAREQELKKQKQKEKAAERLRAQREAEQAKGDQGGDGASPNANAQQASIGAKRKRNDAGEEGKGSKSDVAVAGKGTDAAADAGDKAKPANRRRRQKSKAATAVGAEAVEAH</sequence>
<evidence type="ECO:0000256" key="1">
    <source>
        <dbReference type="ARBA" id="ARBA00004604"/>
    </source>
</evidence>
<dbReference type="Proteomes" id="UP000053664">
    <property type="component" value="Unassembled WGS sequence"/>
</dbReference>
<evidence type="ECO:0000256" key="6">
    <source>
        <dbReference type="ARBA" id="ARBA00038503"/>
    </source>
</evidence>
<dbReference type="Pfam" id="PF04900">
    <property type="entry name" value="Fcf1"/>
    <property type="match status" value="1"/>
</dbReference>
<dbReference type="InterPro" id="IPR057776">
    <property type="entry name" value="UTP23_sensor"/>
</dbReference>
<evidence type="ECO:0000259" key="9">
    <source>
        <dbReference type="Pfam" id="PF24779"/>
    </source>
</evidence>
<dbReference type="RefSeq" id="XP_007879806.1">
    <property type="nucleotide sequence ID" value="XM_007881615.1"/>
</dbReference>
<evidence type="ECO:0000256" key="7">
    <source>
        <dbReference type="ARBA" id="ARBA00076388"/>
    </source>
</evidence>
<evidence type="ECO:0000313" key="10">
    <source>
        <dbReference type="EMBL" id="EPQ28264.1"/>
    </source>
</evidence>
<feature type="compositionally biased region" description="Polar residues" evidence="8">
    <location>
        <begin position="188"/>
        <end position="198"/>
    </location>
</feature>
<dbReference type="InterPro" id="IPR006984">
    <property type="entry name" value="Fcf1/UTP23"/>
</dbReference>
<name>A0A061H722_9BASI</name>
<organism evidence="10 11">
    <name type="scientific">Pseudozyma flocculosa PF-1</name>
    <dbReference type="NCBI Taxonomy" id="1277687"/>
    <lineage>
        <taxon>Eukaryota</taxon>
        <taxon>Fungi</taxon>
        <taxon>Dikarya</taxon>
        <taxon>Basidiomycota</taxon>
        <taxon>Ustilaginomycotina</taxon>
        <taxon>Ustilaginomycetes</taxon>
        <taxon>Ustilaginales</taxon>
        <taxon>Ustilaginaceae</taxon>
        <taxon>Pseudozyma</taxon>
    </lineage>
</organism>
<dbReference type="HOGENOM" id="CLU_053567_0_0_1"/>
<comment type="function">
    <text evidence="5">Involved in rRNA-processing and ribosome biogenesis.</text>
</comment>
<dbReference type="SUPFAM" id="SSF88723">
    <property type="entry name" value="PIN domain-like"/>
    <property type="match status" value="1"/>
</dbReference>
<protein>
    <recommendedName>
        <fullName evidence="7">U three protein 23</fullName>
    </recommendedName>
</protein>
<dbReference type="PANTHER" id="PTHR12416">
    <property type="entry name" value="RRNA-PROCESSING PROTEIN UTP23 HOMOLOG"/>
    <property type="match status" value="1"/>
</dbReference>
<evidence type="ECO:0000256" key="8">
    <source>
        <dbReference type="SAM" id="MobiDB-lite"/>
    </source>
</evidence>
<evidence type="ECO:0000256" key="4">
    <source>
        <dbReference type="ARBA" id="ARBA00023242"/>
    </source>
</evidence>
<dbReference type="AlphaFoldDB" id="A0A061H722"/>
<dbReference type="OrthoDB" id="25675at2759"/>
<gene>
    <name evidence="10" type="ORF">PFL1_04091</name>
</gene>
<dbReference type="EMBL" id="KE361635">
    <property type="protein sequence ID" value="EPQ28264.1"/>
    <property type="molecule type" value="Genomic_DNA"/>
</dbReference>
<feature type="region of interest" description="Disordered" evidence="8">
    <location>
        <begin position="166"/>
        <end position="338"/>
    </location>
</feature>
<dbReference type="InterPro" id="IPR029060">
    <property type="entry name" value="PIN-like_dom_sf"/>
</dbReference>
<comment type="subcellular location">
    <subcellularLocation>
        <location evidence="1">Nucleus</location>
        <location evidence="1">Nucleolus</location>
    </subcellularLocation>
</comment>
<evidence type="ECO:0000256" key="3">
    <source>
        <dbReference type="ARBA" id="ARBA00022552"/>
    </source>
</evidence>
<dbReference type="Gene3D" id="3.40.50.1010">
    <property type="entry name" value="5'-nuclease"/>
    <property type="match status" value="1"/>
</dbReference>
<dbReference type="FunFam" id="3.40.50.1010:FF:000006">
    <property type="entry name" value="rRNA-processing protein UTP23 homolog"/>
    <property type="match status" value="1"/>
</dbReference>
<feature type="compositionally biased region" description="Low complexity" evidence="8">
    <location>
        <begin position="297"/>
        <end position="308"/>
    </location>
</feature>
<feature type="compositionally biased region" description="Basic residues" evidence="8">
    <location>
        <begin position="315"/>
        <end position="324"/>
    </location>
</feature>
<evidence type="ECO:0000256" key="5">
    <source>
        <dbReference type="ARBA" id="ARBA00037300"/>
    </source>
</evidence>
<keyword evidence="3" id="KW-0698">rRNA processing</keyword>
<comment type="similarity">
    <text evidence="6">Belongs to the UTP23/FCF1 family. UTP23 subfamily.</text>
</comment>
<dbReference type="GO" id="GO:0006364">
    <property type="term" value="P:rRNA processing"/>
    <property type="evidence" value="ECO:0007669"/>
    <property type="project" value="UniProtKB-KW"/>
</dbReference>
<proteinExistence type="inferred from homology"/>
<dbReference type="eggNOG" id="KOG3164">
    <property type="taxonomic scope" value="Eukaryota"/>
</dbReference>
<dbReference type="Pfam" id="PF24779">
    <property type="entry name" value="UTP23_sensor"/>
    <property type="match status" value="1"/>
</dbReference>
<evidence type="ECO:0000256" key="2">
    <source>
        <dbReference type="ARBA" id="ARBA00022517"/>
    </source>
</evidence>